<name>A0A5M4FGY5_9ACTN</name>
<reference evidence="2" key="1">
    <citation type="submission" date="2019-09" db="EMBL/GenBank/DDBJ databases">
        <authorList>
            <person name="Li J."/>
        </authorList>
    </citation>
    <scope>NUCLEOTIDE SEQUENCE [LARGE SCALE GENOMIC DNA]</scope>
    <source>
        <strain evidence="2">JCM 14732</strain>
    </source>
</reference>
<evidence type="ECO:0000313" key="3">
    <source>
        <dbReference type="Proteomes" id="UP000380867"/>
    </source>
</evidence>
<proteinExistence type="predicted"/>
<dbReference type="Gene3D" id="3.20.20.190">
    <property type="entry name" value="Phosphatidylinositol (PI) phosphodiesterase"/>
    <property type="match status" value="1"/>
</dbReference>
<dbReference type="Pfam" id="PF03009">
    <property type="entry name" value="GDPD"/>
    <property type="match status" value="1"/>
</dbReference>
<dbReference type="CDD" id="cd08561">
    <property type="entry name" value="GDPD_cytoplasmic_ScUgpQ2_like"/>
    <property type="match status" value="1"/>
</dbReference>
<dbReference type="Proteomes" id="UP000380867">
    <property type="component" value="Unassembled WGS sequence"/>
</dbReference>
<dbReference type="GO" id="GO:0006629">
    <property type="term" value="P:lipid metabolic process"/>
    <property type="evidence" value="ECO:0007669"/>
    <property type="project" value="InterPro"/>
</dbReference>
<feature type="domain" description="GP-PDE" evidence="1">
    <location>
        <begin position="9"/>
        <end position="242"/>
    </location>
</feature>
<dbReference type="RefSeq" id="WP_149687570.1">
    <property type="nucleotide sequence ID" value="NZ_SDPQ02000001.1"/>
</dbReference>
<dbReference type="InterPro" id="IPR017946">
    <property type="entry name" value="PLC-like_Pdiesterase_TIM-brl"/>
</dbReference>
<protein>
    <submittedName>
        <fullName evidence="2">Glycerophosphodiester phosphodiesterase</fullName>
    </submittedName>
</protein>
<dbReference type="SUPFAM" id="SSF51695">
    <property type="entry name" value="PLC-like phosphodiesterases"/>
    <property type="match status" value="1"/>
</dbReference>
<organism evidence="2 3">
    <name type="scientific">Aeromicrobium ginsengisoli</name>
    <dbReference type="NCBI Taxonomy" id="363867"/>
    <lineage>
        <taxon>Bacteria</taxon>
        <taxon>Bacillati</taxon>
        <taxon>Actinomycetota</taxon>
        <taxon>Actinomycetes</taxon>
        <taxon>Propionibacteriales</taxon>
        <taxon>Nocardioidaceae</taxon>
        <taxon>Aeromicrobium</taxon>
    </lineage>
</organism>
<accession>A0A5M4FGY5</accession>
<keyword evidence="3" id="KW-1185">Reference proteome</keyword>
<dbReference type="PANTHER" id="PTHR43805">
    <property type="entry name" value="GLYCEROPHOSPHORYL DIESTER PHOSPHODIESTERASE"/>
    <property type="match status" value="1"/>
</dbReference>
<dbReference type="AlphaFoldDB" id="A0A5M4FGY5"/>
<comment type="caution">
    <text evidence="2">The sequence shown here is derived from an EMBL/GenBank/DDBJ whole genome shotgun (WGS) entry which is preliminary data.</text>
</comment>
<dbReference type="EMBL" id="SDPQ02000001">
    <property type="protein sequence ID" value="KAA1399426.1"/>
    <property type="molecule type" value="Genomic_DNA"/>
</dbReference>
<evidence type="ECO:0000313" key="2">
    <source>
        <dbReference type="EMBL" id="KAA1399426.1"/>
    </source>
</evidence>
<sequence>MTGFLDAPPLAFAHRGGAGTAGNVGIENSLAAFAHAYDLGYRYLETDVRMSSDGVVYAIHDAALDRLTGSADPVATLTAEALDLQRLDEREPFARLEALYEAFPDARLNIDVKSDDAVEATCAIVEAQGAVDRTCLSSFSHSRLARIRRRLPRVATSASRREVAALKLLPRWLLRPKAACLQVPASFRGLRVITPRLVRKAHALGLQVHAWTIDDADEMRALLDLGVDGIITDRTDVLKDVLTARGTWRDPS</sequence>
<dbReference type="PANTHER" id="PTHR43805:SF1">
    <property type="entry name" value="GP-PDE DOMAIN-CONTAINING PROTEIN"/>
    <property type="match status" value="1"/>
</dbReference>
<dbReference type="InterPro" id="IPR030395">
    <property type="entry name" value="GP_PDE_dom"/>
</dbReference>
<gene>
    <name evidence="2" type="ORF">ESP70_001230</name>
</gene>
<evidence type="ECO:0000259" key="1">
    <source>
        <dbReference type="PROSITE" id="PS51704"/>
    </source>
</evidence>
<dbReference type="GO" id="GO:0008081">
    <property type="term" value="F:phosphoric diester hydrolase activity"/>
    <property type="evidence" value="ECO:0007669"/>
    <property type="project" value="InterPro"/>
</dbReference>
<dbReference type="PROSITE" id="PS51704">
    <property type="entry name" value="GP_PDE"/>
    <property type="match status" value="1"/>
</dbReference>
<dbReference type="OrthoDB" id="5241788at2"/>